<feature type="domain" description="Alpha/beta hydrolase fold-3" evidence="1">
    <location>
        <begin position="20"/>
        <end position="52"/>
    </location>
</feature>
<dbReference type="InterPro" id="IPR013094">
    <property type="entry name" value="AB_hydrolase_3"/>
</dbReference>
<dbReference type="RefSeq" id="XP_050466911.1">
    <property type="nucleotide sequence ID" value="XM_050611133.1"/>
</dbReference>
<sequence>MPAILHMSTGVLDYGTVRSRCGVDNTCIGVMGTSAGGGLAASAALMARDRWQKTPLAE</sequence>
<reference evidence="3" key="2">
    <citation type="journal article" date="2009" name="Fungal Genet. Biol.">
        <title>The 2008 update of the Aspergillus nidulans genome annotation: a community effort.</title>
        <authorList>
            <person name="Wortman J.R."/>
            <person name="Gilsenan J.M."/>
            <person name="Joardar V."/>
            <person name="Deegan J."/>
            <person name="Clutterbuck J."/>
            <person name="Andersen M.R."/>
            <person name="Archer D."/>
            <person name="Bencina M."/>
            <person name="Braus G."/>
            <person name="Coutinho P."/>
            <person name="von Dohren H."/>
            <person name="Doonan J."/>
            <person name="Driessen A.J."/>
            <person name="Durek P."/>
            <person name="Espeso E."/>
            <person name="Fekete E."/>
            <person name="Flipphi M."/>
            <person name="Estrada C.G."/>
            <person name="Geysens S."/>
            <person name="Goldman G."/>
            <person name="de Groot P.W."/>
            <person name="Hansen K."/>
            <person name="Harris S.D."/>
            <person name="Heinekamp T."/>
            <person name="Helmstaedt K."/>
            <person name="Henrissat B."/>
            <person name="Hofmann G."/>
            <person name="Homan T."/>
            <person name="Horio T."/>
            <person name="Horiuchi H."/>
            <person name="James S."/>
            <person name="Jones M."/>
            <person name="Karaffa L."/>
            <person name="Karanyi Z."/>
            <person name="Kato M."/>
            <person name="Keller N."/>
            <person name="Kelly D.E."/>
            <person name="Kiel J.A."/>
            <person name="Kim J.M."/>
            <person name="van der Klei I.J."/>
            <person name="Klis F.M."/>
            <person name="Kovalchuk A."/>
            <person name="Krasevec N."/>
            <person name="Kubicek C.P."/>
            <person name="Liu B."/>
            <person name="Maccabe A."/>
            <person name="Meyer V."/>
            <person name="Mirabito P."/>
            <person name="Miskei M."/>
            <person name="Mos M."/>
            <person name="Mullins J."/>
            <person name="Nelson D.R."/>
            <person name="Nielsen J."/>
            <person name="Oakley B.R."/>
            <person name="Osmani S.A."/>
            <person name="Pakula T."/>
            <person name="Paszewski A."/>
            <person name="Paulsen I."/>
            <person name="Pilsyk S."/>
            <person name="Pocsi I."/>
            <person name="Punt P.J."/>
            <person name="Ram A.F."/>
            <person name="Ren Q."/>
            <person name="Robellet X."/>
            <person name="Robson G."/>
            <person name="Seiboth B."/>
            <person name="van Solingen P."/>
            <person name="Specht T."/>
            <person name="Sun J."/>
            <person name="Taheri-Talesh N."/>
            <person name="Takeshita N."/>
            <person name="Ussery D."/>
            <person name="vanKuyk P.A."/>
            <person name="Visser H."/>
            <person name="van de Vondervoort P.J."/>
            <person name="de Vries R.P."/>
            <person name="Walton J."/>
            <person name="Xiang X."/>
            <person name="Xiong Y."/>
            <person name="Zeng A.P."/>
            <person name="Brandt B.W."/>
            <person name="Cornell M.J."/>
            <person name="van den Hondel C.A."/>
            <person name="Visser J."/>
            <person name="Oliver S.G."/>
            <person name="Turner G."/>
        </authorList>
    </citation>
    <scope>GENOME REANNOTATION</scope>
    <source>
        <strain evidence="3">FGSC A4 / ATCC 38163 / CBS 112.46 / NRRL 194 / M139</strain>
    </source>
</reference>
<dbReference type="Proteomes" id="UP000000560">
    <property type="component" value="Chromosome I"/>
</dbReference>
<evidence type="ECO:0000313" key="3">
    <source>
        <dbReference type="Proteomes" id="UP000000560"/>
    </source>
</evidence>
<dbReference type="HOGENOM" id="CLU_2979077_0_0_1"/>
<keyword evidence="3" id="KW-1185">Reference proteome</keyword>
<dbReference type="SUPFAM" id="SSF53474">
    <property type="entry name" value="alpha/beta-Hydrolases"/>
    <property type="match status" value="1"/>
</dbReference>
<dbReference type="GO" id="GO:0016787">
    <property type="term" value="F:hydrolase activity"/>
    <property type="evidence" value="ECO:0007669"/>
    <property type="project" value="InterPro"/>
</dbReference>
<proteinExistence type="predicted"/>
<dbReference type="InterPro" id="IPR029058">
    <property type="entry name" value="AB_hydrolase_fold"/>
</dbReference>
<dbReference type="KEGG" id="ani:ANIA_11518"/>
<accession>C8V047</accession>
<organism evidence="2 3">
    <name type="scientific">Emericella nidulans (strain FGSC A4 / ATCC 38163 / CBS 112.46 / NRRL 194 / M139)</name>
    <name type="common">Aspergillus nidulans</name>
    <dbReference type="NCBI Taxonomy" id="227321"/>
    <lineage>
        <taxon>Eukaryota</taxon>
        <taxon>Fungi</taxon>
        <taxon>Dikarya</taxon>
        <taxon>Ascomycota</taxon>
        <taxon>Pezizomycotina</taxon>
        <taxon>Eurotiomycetes</taxon>
        <taxon>Eurotiomycetidae</taxon>
        <taxon>Eurotiales</taxon>
        <taxon>Aspergillaceae</taxon>
        <taxon>Aspergillus</taxon>
        <taxon>Aspergillus subgen. Nidulantes</taxon>
    </lineage>
</organism>
<dbReference type="VEuPathDB" id="FungiDB:AN11518"/>
<dbReference type="InParanoid" id="C8V047"/>
<gene>
    <name evidence="2" type="ORF">ANIA_11518</name>
</gene>
<dbReference type="AlphaFoldDB" id="C8V047"/>
<dbReference type="EMBL" id="BN001301">
    <property type="protein sequence ID" value="CBF69377.1"/>
    <property type="molecule type" value="Genomic_DNA"/>
</dbReference>
<reference evidence="3" key="1">
    <citation type="journal article" date="2005" name="Nature">
        <title>Sequencing of Aspergillus nidulans and comparative analysis with A. fumigatus and A. oryzae.</title>
        <authorList>
            <person name="Galagan J.E."/>
            <person name="Calvo S.E."/>
            <person name="Cuomo C."/>
            <person name="Ma L.J."/>
            <person name="Wortman J.R."/>
            <person name="Batzoglou S."/>
            <person name="Lee S.I."/>
            <person name="Basturkmen M."/>
            <person name="Spevak C.C."/>
            <person name="Clutterbuck J."/>
            <person name="Kapitonov V."/>
            <person name="Jurka J."/>
            <person name="Scazzocchio C."/>
            <person name="Farman M."/>
            <person name="Butler J."/>
            <person name="Purcell S."/>
            <person name="Harris S."/>
            <person name="Braus G.H."/>
            <person name="Draht O."/>
            <person name="Busch S."/>
            <person name="D'Enfert C."/>
            <person name="Bouchier C."/>
            <person name="Goldman G.H."/>
            <person name="Bell-Pedersen D."/>
            <person name="Griffiths-Jones S."/>
            <person name="Doonan J.H."/>
            <person name="Yu J."/>
            <person name="Vienken K."/>
            <person name="Pain A."/>
            <person name="Freitag M."/>
            <person name="Selker E.U."/>
            <person name="Archer D.B."/>
            <person name="Penalva M.A."/>
            <person name="Oakley B.R."/>
            <person name="Momany M."/>
            <person name="Tanaka T."/>
            <person name="Kumagai T."/>
            <person name="Asai K."/>
            <person name="Machida M."/>
            <person name="Nierman W.C."/>
            <person name="Denning D.W."/>
            <person name="Caddick M."/>
            <person name="Hynes M."/>
            <person name="Paoletti M."/>
            <person name="Fischer R."/>
            <person name="Miller B."/>
            <person name="Dyer P."/>
            <person name="Sachs M.S."/>
            <person name="Osmani S.A."/>
            <person name="Birren B.W."/>
        </authorList>
    </citation>
    <scope>NUCLEOTIDE SEQUENCE [LARGE SCALE GENOMIC DNA]</scope>
    <source>
        <strain evidence="3">FGSC A4 / ATCC 38163 / CBS 112.46 / NRRL 194 / M139</strain>
    </source>
</reference>
<protein>
    <recommendedName>
        <fullName evidence="1">Alpha/beta hydrolase fold-3 domain-containing protein</fullName>
    </recommendedName>
</protein>
<name>C8V047_EMENI</name>
<evidence type="ECO:0000259" key="1">
    <source>
        <dbReference type="Pfam" id="PF07859"/>
    </source>
</evidence>
<dbReference type="Gene3D" id="3.40.50.1820">
    <property type="entry name" value="alpha/beta hydrolase"/>
    <property type="match status" value="1"/>
</dbReference>
<dbReference type="Pfam" id="PF07859">
    <property type="entry name" value="Abhydrolase_3"/>
    <property type="match status" value="1"/>
</dbReference>
<dbReference type="GeneID" id="74897093"/>
<evidence type="ECO:0000313" key="2">
    <source>
        <dbReference type="EMBL" id="CBF69377.1"/>
    </source>
</evidence>